<evidence type="ECO:0000313" key="3">
    <source>
        <dbReference type="Proteomes" id="UP000886858"/>
    </source>
</evidence>
<dbReference type="PANTHER" id="PTHR33886">
    <property type="entry name" value="UNSATURATED RHAMNOGALACTURONAN HYDROLASE (EUROFUNG)"/>
    <property type="match status" value="1"/>
</dbReference>
<dbReference type="SUPFAM" id="SSF56784">
    <property type="entry name" value="HAD-like"/>
    <property type="match status" value="1"/>
</dbReference>
<dbReference type="GO" id="GO:0016787">
    <property type="term" value="F:hydrolase activity"/>
    <property type="evidence" value="ECO:0007669"/>
    <property type="project" value="UniProtKB-KW"/>
</dbReference>
<comment type="caution">
    <text evidence="2">The sequence shown here is derived from an EMBL/GenBank/DDBJ whole genome shotgun (WGS) entry which is preliminary data.</text>
</comment>
<keyword evidence="1 2" id="KW-0378">Hydrolase</keyword>
<sequence length="546" mass="62793">MNKQKSLIIFTDSGDTIIDEATQQYRDDGIITRADFIEDAGSVLKQLDDDGYTIALVADGEEESFQNVYRENRLRSCFDAWVVSETVGQQKPAQIMFQTAMDQLGLTDKDKKRIVMIGNNLKKDVAGANRFGITSIWLDWSPRYFHEFEEKDWKPDYTVKHPSELIPLLDSLENELEEDLKMEEEAKKKLDLLVDAFVPILYEDDAQFMKNMKEKKHISEEELQKYAHWEWTQGVGLVGIWKLFSATGKKEYLDILTRYYDNQKKVGFPPSNVNTIAPYLVMSYLAEYLKSEEYMKPCRQAAEWIMNEMPRTQEGGIQHQTSDDWNEQELWDDTLFMTVLFLANMGRILDRKDYQDEAQYQFLLHMKYLQDKKTGFWYHGWTFLEHNNFAGAFWGRGNCWITIAIPELLSTLKCPEPIERILKGALENQVSALADCQAESGMWHTLLDDPDSYEEASATCGFAYGILRGVHTGLLDKKWEKVAKKALRPILSLISEDGVVGQVSYGTPMGRTSKDFYKTIPLQPMPYGQALAILFLIENGLGGSDE</sequence>
<organism evidence="2 3">
    <name type="scientific">Candidatus Eisenbergiella merdipullorum</name>
    <dbReference type="NCBI Taxonomy" id="2838553"/>
    <lineage>
        <taxon>Bacteria</taxon>
        <taxon>Bacillati</taxon>
        <taxon>Bacillota</taxon>
        <taxon>Clostridia</taxon>
        <taxon>Lachnospirales</taxon>
        <taxon>Lachnospiraceae</taxon>
        <taxon>Eisenbergiella</taxon>
    </lineage>
</organism>
<dbReference type="InterPro" id="IPR012341">
    <property type="entry name" value="6hp_glycosidase-like_sf"/>
</dbReference>
<dbReference type="PANTHER" id="PTHR33886:SF8">
    <property type="entry name" value="UNSATURATED RHAMNOGALACTURONAN HYDROLASE (EUROFUNG)"/>
    <property type="match status" value="1"/>
</dbReference>
<dbReference type="Gene3D" id="1.50.10.10">
    <property type="match status" value="1"/>
</dbReference>
<reference evidence="2" key="2">
    <citation type="submission" date="2021-04" db="EMBL/GenBank/DDBJ databases">
        <authorList>
            <person name="Gilroy R."/>
        </authorList>
    </citation>
    <scope>NUCLEOTIDE SEQUENCE</scope>
    <source>
        <strain evidence="2">CHK179-7159</strain>
    </source>
</reference>
<accession>A0A9D2KZ19</accession>
<dbReference type="GO" id="GO:0005975">
    <property type="term" value="P:carbohydrate metabolic process"/>
    <property type="evidence" value="ECO:0007669"/>
    <property type="project" value="InterPro"/>
</dbReference>
<dbReference type="Pfam" id="PF07470">
    <property type="entry name" value="Glyco_hydro_88"/>
    <property type="match status" value="1"/>
</dbReference>
<dbReference type="EMBL" id="DWYY01000038">
    <property type="protein sequence ID" value="HJA92128.1"/>
    <property type="molecule type" value="Genomic_DNA"/>
</dbReference>
<dbReference type="InterPro" id="IPR008928">
    <property type="entry name" value="6-hairpin_glycosidase_sf"/>
</dbReference>
<dbReference type="InterPro" id="IPR052043">
    <property type="entry name" value="PolySaccharide_Degr_Enz"/>
</dbReference>
<gene>
    <name evidence="2" type="ORF">H9717_03265</name>
</gene>
<dbReference type="Pfam" id="PF13419">
    <property type="entry name" value="HAD_2"/>
    <property type="match status" value="1"/>
</dbReference>
<dbReference type="AlphaFoldDB" id="A0A9D2KZ19"/>
<dbReference type="SUPFAM" id="SSF48208">
    <property type="entry name" value="Six-hairpin glycosidases"/>
    <property type="match status" value="1"/>
</dbReference>
<protein>
    <submittedName>
        <fullName evidence="2">Glycoside hydrolase family 88 protein</fullName>
    </submittedName>
</protein>
<proteinExistence type="predicted"/>
<dbReference type="InterPro" id="IPR041492">
    <property type="entry name" value="HAD_2"/>
</dbReference>
<dbReference type="InterPro" id="IPR023214">
    <property type="entry name" value="HAD_sf"/>
</dbReference>
<dbReference type="Gene3D" id="3.40.50.1000">
    <property type="entry name" value="HAD superfamily/HAD-like"/>
    <property type="match status" value="1"/>
</dbReference>
<evidence type="ECO:0000256" key="1">
    <source>
        <dbReference type="ARBA" id="ARBA00022801"/>
    </source>
</evidence>
<evidence type="ECO:0000313" key="2">
    <source>
        <dbReference type="EMBL" id="HJA92128.1"/>
    </source>
</evidence>
<name>A0A9D2KZ19_9FIRM</name>
<reference evidence="2" key="1">
    <citation type="journal article" date="2021" name="PeerJ">
        <title>Extensive microbial diversity within the chicken gut microbiome revealed by metagenomics and culture.</title>
        <authorList>
            <person name="Gilroy R."/>
            <person name="Ravi A."/>
            <person name="Getino M."/>
            <person name="Pursley I."/>
            <person name="Horton D.L."/>
            <person name="Alikhan N.F."/>
            <person name="Baker D."/>
            <person name="Gharbi K."/>
            <person name="Hall N."/>
            <person name="Watson M."/>
            <person name="Adriaenssens E.M."/>
            <person name="Foster-Nyarko E."/>
            <person name="Jarju S."/>
            <person name="Secka A."/>
            <person name="Antonio M."/>
            <person name="Oren A."/>
            <person name="Chaudhuri R.R."/>
            <person name="La Ragione R."/>
            <person name="Hildebrand F."/>
            <person name="Pallen M.J."/>
        </authorList>
    </citation>
    <scope>NUCLEOTIDE SEQUENCE</scope>
    <source>
        <strain evidence="2">CHK179-7159</strain>
    </source>
</reference>
<dbReference type="InterPro" id="IPR010905">
    <property type="entry name" value="Glyco_hydro_88"/>
</dbReference>
<dbReference type="InterPro" id="IPR036412">
    <property type="entry name" value="HAD-like_sf"/>
</dbReference>
<dbReference type="Proteomes" id="UP000886858">
    <property type="component" value="Unassembled WGS sequence"/>
</dbReference>